<reference evidence="1 2" key="1">
    <citation type="submission" date="2013-05" db="EMBL/GenBank/DDBJ databases">
        <title>The Genome Sequence of Corynebacterium pyruviciproducens 1773O (ATCC BAA-1742).</title>
        <authorList>
            <consortium name="The Broad Institute Genomics Platform"/>
            <person name="Earl A."/>
            <person name="Ward D."/>
            <person name="Feldgarden M."/>
            <person name="Gevers D."/>
            <person name="Tong J."/>
            <person name="Walker B."/>
            <person name="Young S."/>
            <person name="Zeng Q."/>
            <person name="Gargeya S."/>
            <person name="Fitzgerald M."/>
            <person name="Haas B."/>
            <person name="Abouelleil A."/>
            <person name="Allen A.W."/>
            <person name="Alvarado L."/>
            <person name="Arachchi H.M."/>
            <person name="Berlin A.M."/>
            <person name="Chapman S.B."/>
            <person name="Gainer-Dewar J."/>
            <person name="Goldberg J."/>
            <person name="Griggs A."/>
            <person name="Gujja S."/>
            <person name="Hansen M."/>
            <person name="Howarth C."/>
            <person name="Imamovic A."/>
            <person name="Ireland A."/>
            <person name="Larimer J."/>
            <person name="McCowan C."/>
            <person name="Murphy C."/>
            <person name="Pearson M."/>
            <person name="Poon T.W."/>
            <person name="Priest M."/>
            <person name="Roberts A."/>
            <person name="Saif S."/>
            <person name="Shea T."/>
            <person name="Sisk P."/>
            <person name="Sykes S."/>
            <person name="Wortman J."/>
            <person name="Nusbaum C."/>
            <person name="Birren B."/>
        </authorList>
    </citation>
    <scope>NUCLEOTIDE SEQUENCE [LARGE SCALE GENOMIC DNA]</scope>
    <source>
        <strain evidence="1 2">ATCC BAA-1742</strain>
    </source>
</reference>
<accession>S3A3R5</accession>
<sequence length="131" mass="14653">MIRFFVPGIPAPQGSKRYVGNGRMVESSKKVPAWRSAVELIARSQHKHYRGPVEVTCEFVMPRPKAWGKNRQDPMTERPDVDKLLRSTLDGLTNSGIIPDDSHVTCVHGSKRRALYQGEPTGARITIKETA</sequence>
<organism evidence="1 2">
    <name type="scientific">Corynebacterium pyruviciproducens ATCC BAA-1742</name>
    <dbReference type="NCBI Taxonomy" id="1125779"/>
    <lineage>
        <taxon>Bacteria</taxon>
        <taxon>Bacillati</taxon>
        <taxon>Actinomycetota</taxon>
        <taxon>Actinomycetes</taxon>
        <taxon>Mycobacteriales</taxon>
        <taxon>Corynebacteriaceae</taxon>
        <taxon>Corynebacterium</taxon>
    </lineage>
</organism>
<dbReference type="STRING" id="1125779.HMPREF1219_00149"/>
<dbReference type="AlphaFoldDB" id="S3A3R5"/>
<evidence type="ECO:0000313" key="2">
    <source>
        <dbReference type="Proteomes" id="UP000014408"/>
    </source>
</evidence>
<dbReference type="GO" id="GO:0006310">
    <property type="term" value="P:DNA recombination"/>
    <property type="evidence" value="ECO:0007669"/>
    <property type="project" value="InterPro"/>
</dbReference>
<proteinExistence type="predicted"/>
<gene>
    <name evidence="1" type="ORF">HMPREF1219_00149</name>
</gene>
<dbReference type="Pfam" id="PF05866">
    <property type="entry name" value="RusA"/>
    <property type="match status" value="1"/>
</dbReference>
<dbReference type="InterPro" id="IPR036614">
    <property type="entry name" value="RusA-like_sf"/>
</dbReference>
<protein>
    <submittedName>
        <fullName evidence="1">Uncharacterized protein</fullName>
    </submittedName>
</protein>
<dbReference type="GO" id="GO:0000287">
    <property type="term" value="F:magnesium ion binding"/>
    <property type="evidence" value="ECO:0007669"/>
    <property type="project" value="InterPro"/>
</dbReference>
<dbReference type="EMBL" id="ATBY01000002">
    <property type="protein sequence ID" value="EPD70854.1"/>
    <property type="molecule type" value="Genomic_DNA"/>
</dbReference>
<dbReference type="eggNOG" id="ENOG503302I">
    <property type="taxonomic scope" value="Bacteria"/>
</dbReference>
<keyword evidence="2" id="KW-1185">Reference proteome</keyword>
<dbReference type="Proteomes" id="UP000014408">
    <property type="component" value="Unassembled WGS sequence"/>
</dbReference>
<evidence type="ECO:0000313" key="1">
    <source>
        <dbReference type="EMBL" id="EPD70854.1"/>
    </source>
</evidence>
<comment type="caution">
    <text evidence="1">The sequence shown here is derived from an EMBL/GenBank/DDBJ whole genome shotgun (WGS) entry which is preliminary data.</text>
</comment>
<name>S3A3R5_9CORY</name>
<dbReference type="SUPFAM" id="SSF103084">
    <property type="entry name" value="Holliday junction resolvase RusA"/>
    <property type="match status" value="1"/>
</dbReference>
<dbReference type="RefSeq" id="WP_016457073.1">
    <property type="nucleotide sequence ID" value="NZ_KE150446.1"/>
</dbReference>
<dbReference type="HOGENOM" id="CLU_135593_1_0_11"/>
<dbReference type="InterPro" id="IPR008822">
    <property type="entry name" value="Endonuclease_RusA-like"/>
</dbReference>
<dbReference type="GO" id="GO:0006281">
    <property type="term" value="P:DNA repair"/>
    <property type="evidence" value="ECO:0007669"/>
    <property type="project" value="InterPro"/>
</dbReference>
<dbReference type="Gene3D" id="3.30.1330.70">
    <property type="entry name" value="Holliday junction resolvase RusA"/>
    <property type="match status" value="1"/>
</dbReference>
<dbReference type="PATRIC" id="fig|1125779.3.peg.140"/>